<evidence type="ECO:0000259" key="12">
    <source>
        <dbReference type="PROSITE" id="PS51012"/>
    </source>
</evidence>
<name>A0A1C3Y589_9HYPH</name>
<dbReference type="GO" id="GO:0140359">
    <property type="term" value="F:ABC-type transporter activity"/>
    <property type="evidence" value="ECO:0007669"/>
    <property type="project" value="InterPro"/>
</dbReference>
<evidence type="ECO:0000256" key="11">
    <source>
        <dbReference type="RuleBase" id="RU361157"/>
    </source>
</evidence>
<dbReference type="PIRSF" id="PIRSF006648">
    <property type="entry name" value="DrrB"/>
    <property type="match status" value="1"/>
</dbReference>
<keyword evidence="10 11" id="KW-0472">Membrane</keyword>
<evidence type="ECO:0000256" key="10">
    <source>
        <dbReference type="ARBA" id="ARBA00023136"/>
    </source>
</evidence>
<comment type="similarity">
    <text evidence="2 11">Belongs to the ABC-2 integral membrane protein family.</text>
</comment>
<dbReference type="Proteomes" id="UP000198723">
    <property type="component" value="Unassembled WGS sequence"/>
</dbReference>
<feature type="transmembrane region" description="Helical" evidence="11">
    <location>
        <begin position="173"/>
        <end position="197"/>
    </location>
</feature>
<keyword evidence="6 11" id="KW-0812">Transmembrane</keyword>
<evidence type="ECO:0000313" key="13">
    <source>
        <dbReference type="EMBL" id="SCB59657.1"/>
    </source>
</evidence>
<evidence type="ECO:0000256" key="6">
    <source>
        <dbReference type="ARBA" id="ARBA00022692"/>
    </source>
</evidence>
<evidence type="ECO:0000256" key="1">
    <source>
        <dbReference type="ARBA" id="ARBA00004651"/>
    </source>
</evidence>
<evidence type="ECO:0000256" key="8">
    <source>
        <dbReference type="ARBA" id="ARBA00022989"/>
    </source>
</evidence>
<dbReference type="GO" id="GO:0043190">
    <property type="term" value="C:ATP-binding cassette (ABC) transporter complex"/>
    <property type="evidence" value="ECO:0007669"/>
    <property type="project" value="InterPro"/>
</dbReference>
<dbReference type="InterPro" id="IPR047817">
    <property type="entry name" value="ABC2_TM_bact-type"/>
</dbReference>
<organism evidence="13 14">
    <name type="scientific">Rhizobium aethiopicum</name>
    <dbReference type="NCBI Taxonomy" id="1138170"/>
    <lineage>
        <taxon>Bacteria</taxon>
        <taxon>Pseudomonadati</taxon>
        <taxon>Pseudomonadota</taxon>
        <taxon>Alphaproteobacteria</taxon>
        <taxon>Hyphomicrobiales</taxon>
        <taxon>Rhizobiaceae</taxon>
        <taxon>Rhizobium/Agrobacterium group</taxon>
        <taxon>Rhizobium</taxon>
    </lineage>
</organism>
<dbReference type="PANTHER" id="PTHR30413:SF10">
    <property type="entry name" value="CAPSULE POLYSACCHARIDE EXPORT INNER-MEMBRANE PROTEIN CTRC"/>
    <property type="match status" value="1"/>
</dbReference>
<keyword evidence="5" id="KW-0762">Sugar transport</keyword>
<dbReference type="PANTHER" id="PTHR30413">
    <property type="entry name" value="INNER MEMBRANE TRANSPORT PERMEASE"/>
    <property type="match status" value="1"/>
</dbReference>
<evidence type="ECO:0000256" key="7">
    <source>
        <dbReference type="ARBA" id="ARBA00022903"/>
    </source>
</evidence>
<dbReference type="GO" id="GO:0015920">
    <property type="term" value="P:lipopolysaccharide transport"/>
    <property type="evidence" value="ECO:0007669"/>
    <property type="project" value="TreeGrafter"/>
</dbReference>
<proteinExistence type="inferred from homology"/>
<feature type="transmembrane region" description="Helical" evidence="11">
    <location>
        <begin position="259"/>
        <end position="280"/>
    </location>
</feature>
<protein>
    <recommendedName>
        <fullName evidence="11">Transport permease protein</fullName>
    </recommendedName>
</protein>
<evidence type="ECO:0000256" key="4">
    <source>
        <dbReference type="ARBA" id="ARBA00022475"/>
    </source>
</evidence>
<dbReference type="EMBL" id="FMAJ01000008">
    <property type="protein sequence ID" value="SCB59657.1"/>
    <property type="molecule type" value="Genomic_DNA"/>
</dbReference>
<evidence type="ECO:0000256" key="2">
    <source>
        <dbReference type="ARBA" id="ARBA00007783"/>
    </source>
</evidence>
<evidence type="ECO:0000256" key="3">
    <source>
        <dbReference type="ARBA" id="ARBA00022448"/>
    </source>
</evidence>
<feature type="transmembrane region" description="Helical" evidence="11">
    <location>
        <begin position="59"/>
        <end position="81"/>
    </location>
</feature>
<dbReference type="AlphaFoldDB" id="A0A1C3Y589"/>
<dbReference type="Pfam" id="PF01061">
    <property type="entry name" value="ABC2_membrane"/>
    <property type="match status" value="1"/>
</dbReference>
<evidence type="ECO:0000256" key="9">
    <source>
        <dbReference type="ARBA" id="ARBA00023047"/>
    </source>
</evidence>
<keyword evidence="8 11" id="KW-1133">Transmembrane helix</keyword>
<accession>A0A1C3Y589</accession>
<dbReference type="InterPro" id="IPR000412">
    <property type="entry name" value="ABC_2_transport"/>
</dbReference>
<reference evidence="13 14" key="1">
    <citation type="submission" date="2016-08" db="EMBL/GenBank/DDBJ databases">
        <authorList>
            <person name="Seilhamer J.J."/>
        </authorList>
    </citation>
    <scope>NUCLEOTIDE SEQUENCE [LARGE SCALE GENOMIC DNA]</scope>
    <source>
        <strain evidence="13 14">HBR26</strain>
    </source>
</reference>
<dbReference type="RefSeq" id="WP_245304375.1">
    <property type="nucleotide sequence ID" value="NZ_FMAJ01000008.1"/>
</dbReference>
<comment type="subcellular location">
    <subcellularLocation>
        <location evidence="11">Cell inner membrane</location>
        <topology evidence="11">Multi-pass membrane protein</topology>
    </subcellularLocation>
    <subcellularLocation>
        <location evidence="1">Cell membrane</location>
        <topology evidence="1">Multi-pass membrane protein</topology>
    </subcellularLocation>
</comment>
<dbReference type="PRINTS" id="PR00164">
    <property type="entry name" value="ABC2TRNSPORT"/>
</dbReference>
<keyword evidence="4 11" id="KW-1003">Cell membrane</keyword>
<gene>
    <name evidence="13" type="ORF">GA0061105_10813</name>
</gene>
<keyword evidence="7" id="KW-0972">Capsule biogenesis/degradation</keyword>
<feature type="transmembrane region" description="Helical" evidence="11">
    <location>
        <begin position="137"/>
        <end position="161"/>
    </location>
</feature>
<keyword evidence="9" id="KW-0625">Polysaccharide transport</keyword>
<feature type="domain" description="ABC transmembrane type-2" evidence="12">
    <location>
        <begin position="57"/>
        <end position="283"/>
    </location>
</feature>
<feature type="transmembrane region" description="Helical" evidence="11">
    <location>
        <begin position="203"/>
        <end position="222"/>
    </location>
</feature>
<evidence type="ECO:0000313" key="14">
    <source>
        <dbReference type="Proteomes" id="UP000198723"/>
    </source>
</evidence>
<feature type="transmembrane region" description="Helical" evidence="11">
    <location>
        <begin position="93"/>
        <end position="117"/>
    </location>
</feature>
<dbReference type="PROSITE" id="PS51012">
    <property type="entry name" value="ABC_TM2"/>
    <property type="match status" value="1"/>
</dbReference>
<dbReference type="InterPro" id="IPR013525">
    <property type="entry name" value="ABC2_TM"/>
</dbReference>
<evidence type="ECO:0000256" key="5">
    <source>
        <dbReference type="ARBA" id="ARBA00022597"/>
    </source>
</evidence>
<keyword evidence="3 11" id="KW-0813">Transport</keyword>
<dbReference type="STRING" id="1138170.GA0061105_10813"/>
<sequence length="291" mass="32090">MQAQQLLMVCQTFAGPGVIQAYPTSLLSAARIFLRYRGLLWELTKRDFAGRYKGSFLGLAWSLFNPLLMLSIYTFVFGVAFKARWGTPSEDSNANFAIVLFSGLIIHGLFAECLVRSPTLITSNVNYVKKVVFPLEILPLVSLGSALGHFLVSLVVLIAFCAIVGTGLHSSGILLPIVLLPMLLIVVGLSWFFASLGVYLRDFAQVIGIVSTILLFLAPIFYPISSLPPVYQKLLIFNPITLPVVQVRGLLLWGERINWGAWAISMVVGLAVFNLGFVWFQKTRKGFADVL</sequence>
<dbReference type="GO" id="GO:0015774">
    <property type="term" value="P:polysaccharide transport"/>
    <property type="evidence" value="ECO:0007669"/>
    <property type="project" value="UniProtKB-KW"/>
</dbReference>